<name>A0ABV8GB65_9ACTN</name>
<evidence type="ECO:0000256" key="5">
    <source>
        <dbReference type="SAM" id="MobiDB-lite"/>
    </source>
</evidence>
<accession>A0ABV8GB65</accession>
<dbReference type="SUPFAM" id="SSF103088">
    <property type="entry name" value="OmpA-like"/>
    <property type="match status" value="1"/>
</dbReference>
<evidence type="ECO:0000313" key="7">
    <source>
        <dbReference type="EMBL" id="MFC4011221.1"/>
    </source>
</evidence>
<feature type="region of interest" description="Disordered" evidence="5">
    <location>
        <begin position="208"/>
        <end position="227"/>
    </location>
</feature>
<dbReference type="EMBL" id="JBHSBI010000015">
    <property type="protein sequence ID" value="MFC4011221.1"/>
    <property type="molecule type" value="Genomic_DNA"/>
</dbReference>
<evidence type="ECO:0000256" key="2">
    <source>
        <dbReference type="ARBA" id="ARBA00023136"/>
    </source>
</evidence>
<feature type="region of interest" description="Disordered" evidence="5">
    <location>
        <begin position="269"/>
        <end position="288"/>
    </location>
</feature>
<comment type="subcellular location">
    <subcellularLocation>
        <location evidence="1">Cell outer membrane</location>
    </subcellularLocation>
</comment>
<dbReference type="Proteomes" id="UP001595851">
    <property type="component" value="Unassembled WGS sequence"/>
</dbReference>
<feature type="compositionally biased region" description="Low complexity" evidence="5">
    <location>
        <begin position="348"/>
        <end position="357"/>
    </location>
</feature>
<feature type="region of interest" description="Disordered" evidence="5">
    <location>
        <begin position="179"/>
        <end position="198"/>
    </location>
</feature>
<protein>
    <submittedName>
        <fullName evidence="7">OmpA family protein</fullName>
    </submittedName>
</protein>
<keyword evidence="2 4" id="KW-0472">Membrane</keyword>
<evidence type="ECO:0000259" key="6">
    <source>
        <dbReference type="PROSITE" id="PS51123"/>
    </source>
</evidence>
<dbReference type="Pfam" id="PF00691">
    <property type="entry name" value="OmpA"/>
    <property type="match status" value="1"/>
</dbReference>
<dbReference type="PROSITE" id="PS51123">
    <property type="entry name" value="OMPA_2"/>
    <property type="match status" value="1"/>
</dbReference>
<dbReference type="PRINTS" id="PR01021">
    <property type="entry name" value="OMPADOMAIN"/>
</dbReference>
<feature type="domain" description="OmpA-like" evidence="6">
    <location>
        <begin position="225"/>
        <end position="343"/>
    </location>
</feature>
<dbReference type="RefSeq" id="WP_379531178.1">
    <property type="nucleotide sequence ID" value="NZ_JBHSBI010000015.1"/>
</dbReference>
<evidence type="ECO:0000313" key="8">
    <source>
        <dbReference type="Proteomes" id="UP001595851"/>
    </source>
</evidence>
<evidence type="ECO:0000256" key="4">
    <source>
        <dbReference type="PROSITE-ProRule" id="PRU00473"/>
    </source>
</evidence>
<dbReference type="Gene3D" id="3.30.1330.60">
    <property type="entry name" value="OmpA-like domain"/>
    <property type="match status" value="1"/>
</dbReference>
<dbReference type="PANTHER" id="PTHR30329">
    <property type="entry name" value="STATOR ELEMENT OF FLAGELLAR MOTOR COMPLEX"/>
    <property type="match status" value="1"/>
</dbReference>
<sequence length="503" mass="53283">MLAASACGFGPPAAEPPSRSSSPEPSPTSAAASPSASSQGPEPVLATTYATSSPSLKIDLIGLNRMAGKHLLVQLRLSNTASGGRISWPGVLRDNFRAFGSEPVASGIAVLDTAERRWLLPYKPADRQCLCTDKNRDGVDYFIDGGDSVTVYAVLPAPSGDPDTATIVTPIGPPLVNAPISDAAPVPPPGQEIPNPDDVEVSVVSHPFRASSESLDKSEESADDGENVEVSLSADVLFEVNKATLTGRAKAIITRTAEQVDRSQGATVEVAGHADSSGTHAINDPLSRRRAQAVQRMLESLVTRDGIEYEAKGYGSRRPLYSNSTDEGKRRNRRVTLTFAKPPPASPAPVATTTPTPGNDGMKATAREDGQNFALEVTGLRRLTGDLGVLTYTITNEGGETAWYRPVGRGAEWMAYKYLAASNVELTDQAAGRRYVPGHVIVGQEWREGEYCACSDLAGARLGTTKFGPDVTKEFWGLFSLPPDGSSLTVKVATFSPLEVPIH</sequence>
<dbReference type="CDD" id="cd07185">
    <property type="entry name" value="OmpA_C-like"/>
    <property type="match status" value="1"/>
</dbReference>
<feature type="region of interest" description="Disordered" evidence="5">
    <location>
        <begin position="1"/>
        <end position="46"/>
    </location>
</feature>
<gene>
    <name evidence="7" type="ORF">ACFOY2_28620</name>
</gene>
<evidence type="ECO:0000256" key="1">
    <source>
        <dbReference type="ARBA" id="ARBA00004442"/>
    </source>
</evidence>
<keyword evidence="8" id="KW-1185">Reference proteome</keyword>
<feature type="region of interest" description="Disordered" evidence="5">
    <location>
        <begin position="338"/>
        <end position="364"/>
    </location>
</feature>
<organism evidence="7 8">
    <name type="scientific">Nonomuraea purpurea</name>
    <dbReference type="NCBI Taxonomy" id="1849276"/>
    <lineage>
        <taxon>Bacteria</taxon>
        <taxon>Bacillati</taxon>
        <taxon>Actinomycetota</taxon>
        <taxon>Actinomycetes</taxon>
        <taxon>Streptosporangiales</taxon>
        <taxon>Streptosporangiaceae</taxon>
        <taxon>Nonomuraea</taxon>
    </lineage>
</organism>
<feature type="compositionally biased region" description="Low complexity" evidence="5">
    <location>
        <begin position="16"/>
        <end position="43"/>
    </location>
</feature>
<evidence type="ECO:0000256" key="3">
    <source>
        <dbReference type="ARBA" id="ARBA00023237"/>
    </source>
</evidence>
<keyword evidence="3" id="KW-0998">Cell outer membrane</keyword>
<comment type="caution">
    <text evidence="7">The sequence shown here is derived from an EMBL/GenBank/DDBJ whole genome shotgun (WGS) entry which is preliminary data.</text>
</comment>
<reference evidence="8" key="1">
    <citation type="journal article" date="2019" name="Int. J. Syst. Evol. Microbiol.">
        <title>The Global Catalogue of Microorganisms (GCM) 10K type strain sequencing project: providing services to taxonomists for standard genome sequencing and annotation.</title>
        <authorList>
            <consortium name="The Broad Institute Genomics Platform"/>
            <consortium name="The Broad Institute Genome Sequencing Center for Infectious Disease"/>
            <person name="Wu L."/>
            <person name="Ma J."/>
        </authorList>
    </citation>
    <scope>NUCLEOTIDE SEQUENCE [LARGE SCALE GENOMIC DNA]</scope>
    <source>
        <strain evidence="8">TBRC 1276</strain>
    </source>
</reference>
<dbReference type="InterPro" id="IPR006665">
    <property type="entry name" value="OmpA-like"/>
</dbReference>
<dbReference type="InterPro" id="IPR050330">
    <property type="entry name" value="Bact_OuterMem_StrucFunc"/>
</dbReference>
<dbReference type="InterPro" id="IPR006664">
    <property type="entry name" value="OMP_bac"/>
</dbReference>
<dbReference type="PANTHER" id="PTHR30329:SF21">
    <property type="entry name" value="LIPOPROTEIN YIAD-RELATED"/>
    <property type="match status" value="1"/>
</dbReference>
<proteinExistence type="predicted"/>
<dbReference type="InterPro" id="IPR036737">
    <property type="entry name" value="OmpA-like_sf"/>
</dbReference>